<dbReference type="PRINTS" id="PR00778">
    <property type="entry name" value="HTHARSR"/>
</dbReference>
<gene>
    <name evidence="2" type="ORF">SNE35_27610</name>
</gene>
<dbReference type="CDD" id="cd00090">
    <property type="entry name" value="HTH_ARSR"/>
    <property type="match status" value="1"/>
</dbReference>
<proteinExistence type="predicted"/>
<protein>
    <submittedName>
        <fullName evidence="2">Metalloregulator ArsR/SmtB family transcription factor</fullName>
    </submittedName>
</protein>
<name>A0ABU5DPQ4_9BURK</name>
<dbReference type="InterPro" id="IPR011991">
    <property type="entry name" value="ArsR-like_HTH"/>
</dbReference>
<accession>A0ABU5DPQ4</accession>
<feature type="domain" description="HTH arsR-type" evidence="1">
    <location>
        <begin position="3"/>
        <end position="98"/>
    </location>
</feature>
<dbReference type="InterPro" id="IPR001845">
    <property type="entry name" value="HTH_ArsR_DNA-bd_dom"/>
</dbReference>
<sequence>MSSDTPHEPRIARIAAAMADPARSRMLAYLLSGEYASAGELARSASVTPATASGHLAKLLEAGLIACEPRGRHRYYKLAGPDVAHALEALALVAERSAHERAWEAPQRSRLREARCCYGHLAGRLGVRLHERLQALQGLRAVSEGFELTEAGRAWLASMGMEVPASAQARRYAYACLDWSERRDHLAGQLAEAIYQHWLAREWVRRGEGRAVELTPLGHRQLLPQLEPGIR</sequence>
<reference evidence="2 3" key="1">
    <citation type="submission" date="2023-11" db="EMBL/GenBank/DDBJ databases">
        <title>Paucibacter sp. nov., isolated from fresh soil in Korea.</title>
        <authorList>
            <person name="Le N.T.T."/>
        </authorList>
    </citation>
    <scope>NUCLEOTIDE SEQUENCE [LARGE SCALE GENOMIC DNA]</scope>
    <source>
        <strain evidence="2 3">R3-3</strain>
    </source>
</reference>
<dbReference type="SUPFAM" id="SSF46785">
    <property type="entry name" value="Winged helix' DNA-binding domain"/>
    <property type="match status" value="1"/>
</dbReference>
<evidence type="ECO:0000313" key="3">
    <source>
        <dbReference type="Proteomes" id="UP001285263"/>
    </source>
</evidence>
<evidence type="ECO:0000313" key="2">
    <source>
        <dbReference type="EMBL" id="MDY0748296.1"/>
    </source>
</evidence>
<dbReference type="SMART" id="SM00418">
    <property type="entry name" value="HTH_ARSR"/>
    <property type="match status" value="1"/>
</dbReference>
<dbReference type="RefSeq" id="WP_320426268.1">
    <property type="nucleotide sequence ID" value="NZ_JAXCLA010000010.1"/>
</dbReference>
<dbReference type="InterPro" id="IPR036390">
    <property type="entry name" value="WH_DNA-bd_sf"/>
</dbReference>
<dbReference type="InterPro" id="IPR036388">
    <property type="entry name" value="WH-like_DNA-bd_sf"/>
</dbReference>
<evidence type="ECO:0000259" key="1">
    <source>
        <dbReference type="PROSITE" id="PS50987"/>
    </source>
</evidence>
<dbReference type="Gene3D" id="1.10.10.10">
    <property type="entry name" value="Winged helix-like DNA-binding domain superfamily/Winged helix DNA-binding domain"/>
    <property type="match status" value="1"/>
</dbReference>
<comment type="caution">
    <text evidence="2">The sequence shown here is derived from an EMBL/GenBank/DDBJ whole genome shotgun (WGS) entry which is preliminary data.</text>
</comment>
<dbReference type="PROSITE" id="PS50987">
    <property type="entry name" value="HTH_ARSR_2"/>
    <property type="match status" value="1"/>
</dbReference>
<dbReference type="InterPro" id="IPR052543">
    <property type="entry name" value="HTH_Metal-responsive_Reg"/>
</dbReference>
<organism evidence="2 3">
    <name type="scientific">Roseateles agri</name>
    <dbReference type="NCBI Taxonomy" id="3098619"/>
    <lineage>
        <taxon>Bacteria</taxon>
        <taxon>Pseudomonadati</taxon>
        <taxon>Pseudomonadota</taxon>
        <taxon>Betaproteobacteria</taxon>
        <taxon>Burkholderiales</taxon>
        <taxon>Sphaerotilaceae</taxon>
        <taxon>Roseateles</taxon>
    </lineage>
</organism>
<dbReference type="Proteomes" id="UP001285263">
    <property type="component" value="Unassembled WGS sequence"/>
</dbReference>
<keyword evidence="3" id="KW-1185">Reference proteome</keyword>
<dbReference type="PANTHER" id="PTHR39168">
    <property type="entry name" value="TRANSCRIPTIONAL REGULATOR-RELATED"/>
    <property type="match status" value="1"/>
</dbReference>
<dbReference type="NCBIfam" id="NF033788">
    <property type="entry name" value="HTH_metalloreg"/>
    <property type="match status" value="1"/>
</dbReference>
<dbReference type="EMBL" id="JAXCLA010000010">
    <property type="protein sequence ID" value="MDY0748296.1"/>
    <property type="molecule type" value="Genomic_DNA"/>
</dbReference>
<dbReference type="PANTHER" id="PTHR39168:SF1">
    <property type="entry name" value="TRANSCRIPTIONAL REGULATORY PROTEIN"/>
    <property type="match status" value="1"/>
</dbReference>
<dbReference type="Pfam" id="PF12840">
    <property type="entry name" value="HTH_20"/>
    <property type="match status" value="1"/>
</dbReference>